<feature type="compositionally biased region" description="Low complexity" evidence="1">
    <location>
        <begin position="35"/>
        <end position="45"/>
    </location>
</feature>
<feature type="region of interest" description="Disordered" evidence="1">
    <location>
        <begin position="266"/>
        <end position="307"/>
    </location>
</feature>
<dbReference type="InterPro" id="IPR011993">
    <property type="entry name" value="PH-like_dom_sf"/>
</dbReference>
<reference evidence="3" key="1">
    <citation type="submission" date="2013-08" db="EMBL/GenBank/DDBJ databases">
        <title>Gene expansion shapes genome architecture in the human pathogen Lichtheimia corymbifera: an evolutionary genomics analysis in the ancient terrestrial Mucorales (Mucoromycotina).</title>
        <authorList>
            <person name="Schwartze V.U."/>
            <person name="Winter S."/>
            <person name="Shelest E."/>
            <person name="Marcet-Houben M."/>
            <person name="Horn F."/>
            <person name="Wehner S."/>
            <person name="Hoffmann K."/>
            <person name="Riege K."/>
            <person name="Sammeth M."/>
            <person name="Nowrousian M."/>
            <person name="Valiante V."/>
            <person name="Linde J."/>
            <person name="Jacobsen I.D."/>
            <person name="Marz M."/>
            <person name="Brakhage A.A."/>
            <person name="Gabaldon T."/>
            <person name="Bocker S."/>
            <person name="Voigt K."/>
        </authorList>
    </citation>
    <scope>NUCLEOTIDE SEQUENCE [LARGE SCALE GENOMIC DNA]</scope>
    <source>
        <strain evidence="3">FSU 9682</strain>
    </source>
</reference>
<evidence type="ECO:0000313" key="3">
    <source>
        <dbReference type="EMBL" id="CDH58708.1"/>
    </source>
</evidence>
<feature type="region of interest" description="Disordered" evidence="1">
    <location>
        <begin position="26"/>
        <end position="45"/>
    </location>
</feature>
<feature type="compositionally biased region" description="Pro residues" evidence="1">
    <location>
        <begin position="364"/>
        <end position="379"/>
    </location>
</feature>
<evidence type="ECO:0000313" key="4">
    <source>
        <dbReference type="Proteomes" id="UP000027586"/>
    </source>
</evidence>
<dbReference type="EMBL" id="CBTN010000059">
    <property type="protein sequence ID" value="CDH58708.1"/>
    <property type="molecule type" value="Genomic_DNA"/>
</dbReference>
<feature type="domain" description="PH" evidence="2">
    <location>
        <begin position="102"/>
        <end position="207"/>
    </location>
</feature>
<dbReference type="Pfam" id="PF00169">
    <property type="entry name" value="PH"/>
    <property type="match status" value="1"/>
</dbReference>
<dbReference type="SMART" id="SM00233">
    <property type="entry name" value="PH"/>
    <property type="match status" value="1"/>
</dbReference>
<evidence type="ECO:0000259" key="2">
    <source>
        <dbReference type="PROSITE" id="PS50003"/>
    </source>
</evidence>
<dbReference type="Proteomes" id="UP000027586">
    <property type="component" value="Unassembled WGS sequence"/>
</dbReference>
<name>A0A068S8K4_9FUNG</name>
<dbReference type="STRING" id="1263082.A0A068S8K4"/>
<dbReference type="CDD" id="cd00821">
    <property type="entry name" value="PH"/>
    <property type="match status" value="1"/>
</dbReference>
<dbReference type="OrthoDB" id="185175at2759"/>
<protein>
    <recommendedName>
        <fullName evidence="2">PH domain-containing protein</fullName>
    </recommendedName>
</protein>
<dbReference type="AlphaFoldDB" id="A0A068S8K4"/>
<evidence type="ECO:0000256" key="1">
    <source>
        <dbReference type="SAM" id="MobiDB-lite"/>
    </source>
</evidence>
<keyword evidence="4" id="KW-1185">Reference proteome</keyword>
<feature type="compositionally biased region" description="Polar residues" evidence="1">
    <location>
        <begin position="287"/>
        <end position="300"/>
    </location>
</feature>
<dbReference type="SUPFAM" id="SSF50729">
    <property type="entry name" value="PH domain-like"/>
    <property type="match status" value="1"/>
</dbReference>
<feature type="region of interest" description="Disordered" evidence="1">
    <location>
        <begin position="343"/>
        <end position="398"/>
    </location>
</feature>
<sequence>MHRQSTSSSEHSSGSSHYQKAIHYETTTTSGKDGGNNLSRSNSSGRLATSMMSALTTAIGISVNTSTPPIIAASTPPPEIMQSPSIFGPVHGQVQSDAVWHYFTLRGWLTKHVPPSYSFTKSSKLRYLILADRMLYVFKNDQPTLQYREFFELTKDTQVFVSDRFTGVLYCLVISKRDGLDQKNWYLECADAETMKEWLDKLKKTVAWLKENDNNTSTVITLSKLSNIQSEHDALVNNHKHESSCLQVEPLSPRWLREGEKRQESSLTTSSYFDDSCSSEEYLSGAPSPTSSTMKTQLSPMTPPMYDSMRLSQYNQYPYSPMTTCYNSNYGDSNESLADEHHPIRTFSTSPPFAGSRSLSALPPQRPPPRRPVPPPPSSSSPMHHVDYASSPQHFMYP</sequence>
<proteinExistence type="predicted"/>
<dbReference type="PROSITE" id="PS50003">
    <property type="entry name" value="PH_DOMAIN"/>
    <property type="match status" value="1"/>
</dbReference>
<organism evidence="3 4">
    <name type="scientific">Lichtheimia corymbifera JMRC:FSU:9682</name>
    <dbReference type="NCBI Taxonomy" id="1263082"/>
    <lineage>
        <taxon>Eukaryota</taxon>
        <taxon>Fungi</taxon>
        <taxon>Fungi incertae sedis</taxon>
        <taxon>Mucoromycota</taxon>
        <taxon>Mucoromycotina</taxon>
        <taxon>Mucoromycetes</taxon>
        <taxon>Mucorales</taxon>
        <taxon>Lichtheimiaceae</taxon>
        <taxon>Lichtheimia</taxon>
    </lineage>
</organism>
<comment type="caution">
    <text evidence="3">The sequence shown here is derived from an EMBL/GenBank/DDBJ whole genome shotgun (WGS) entry which is preliminary data.</text>
</comment>
<dbReference type="VEuPathDB" id="FungiDB:LCOR_09558.1"/>
<dbReference type="Gene3D" id="2.30.29.30">
    <property type="entry name" value="Pleckstrin-homology domain (PH domain)/Phosphotyrosine-binding domain (PTB)"/>
    <property type="match status" value="1"/>
</dbReference>
<accession>A0A068S8K4</accession>
<gene>
    <name evidence="3" type="ORF">LCOR_09558.1</name>
</gene>
<dbReference type="InterPro" id="IPR001849">
    <property type="entry name" value="PH_domain"/>
</dbReference>